<reference evidence="4 5" key="1">
    <citation type="submission" date="2020-07" db="EMBL/GenBank/DDBJ databases">
        <title>Luteimonas sp. SJ-92.</title>
        <authorList>
            <person name="Huang X.-X."/>
            <person name="Xu L."/>
            <person name="Sun J.-Q."/>
        </authorList>
    </citation>
    <scope>NUCLEOTIDE SEQUENCE [LARGE SCALE GENOMIC DNA]</scope>
    <source>
        <strain evidence="4 5">SJ-92</strain>
    </source>
</reference>
<dbReference type="GO" id="GO:0006935">
    <property type="term" value="P:chemotaxis"/>
    <property type="evidence" value="ECO:0007669"/>
    <property type="project" value="TreeGrafter"/>
</dbReference>
<protein>
    <submittedName>
        <fullName evidence="4">Methyl-accepting chemotaxis protein</fullName>
    </submittedName>
</protein>
<dbReference type="PANTHER" id="PTHR43531">
    <property type="entry name" value="PROTEIN ICFG"/>
    <property type="match status" value="1"/>
</dbReference>
<feature type="region of interest" description="Disordered" evidence="3">
    <location>
        <begin position="76"/>
        <end position="101"/>
    </location>
</feature>
<evidence type="ECO:0000256" key="1">
    <source>
        <dbReference type="ARBA" id="ARBA00022481"/>
    </source>
</evidence>
<dbReference type="InterPro" id="IPR051310">
    <property type="entry name" value="MCP_chemotaxis"/>
</dbReference>
<sequence>QRVTDIMGEISAASQEQASGIEQVNQTIVSMDETTQQNAALVEEASASAHSMEEQAAQLAEVVAVFRLQGVEATPSSGVRFGTAAPAVRNHPARSPEPVEA</sequence>
<keyword evidence="1" id="KW-0488">Methylation</keyword>
<dbReference type="PANTHER" id="PTHR43531:SF14">
    <property type="entry name" value="METHYL-ACCEPTING CHEMOTAXIS PROTEIN I-RELATED"/>
    <property type="match status" value="1"/>
</dbReference>
<name>A0A853J881_9GAMM</name>
<dbReference type="SUPFAM" id="SSF58104">
    <property type="entry name" value="Methyl-accepting chemotaxis protein (MCP) signaling domain"/>
    <property type="match status" value="1"/>
</dbReference>
<evidence type="ECO:0000256" key="3">
    <source>
        <dbReference type="SAM" id="MobiDB-lite"/>
    </source>
</evidence>
<dbReference type="EMBL" id="JACCKA010000007">
    <property type="protein sequence ID" value="NZA24909.1"/>
    <property type="molecule type" value="Genomic_DNA"/>
</dbReference>
<dbReference type="AlphaFoldDB" id="A0A853J881"/>
<accession>A0A853J881</accession>
<proteinExistence type="inferred from homology"/>
<gene>
    <name evidence="4" type="ORF">H0E84_00780</name>
</gene>
<dbReference type="GO" id="GO:0005886">
    <property type="term" value="C:plasma membrane"/>
    <property type="evidence" value="ECO:0007669"/>
    <property type="project" value="TreeGrafter"/>
</dbReference>
<evidence type="ECO:0000313" key="4">
    <source>
        <dbReference type="EMBL" id="NZA24909.1"/>
    </source>
</evidence>
<evidence type="ECO:0000256" key="2">
    <source>
        <dbReference type="ARBA" id="ARBA00029447"/>
    </source>
</evidence>
<evidence type="ECO:0000313" key="5">
    <source>
        <dbReference type="Proteomes" id="UP000578091"/>
    </source>
</evidence>
<comment type="caution">
    <text evidence="4">The sequence shown here is derived from an EMBL/GenBank/DDBJ whole genome shotgun (WGS) entry which is preliminary data.</text>
</comment>
<keyword evidence="5" id="KW-1185">Reference proteome</keyword>
<comment type="similarity">
    <text evidence="2">Belongs to the methyl-accepting chemotaxis (MCP) protein family.</text>
</comment>
<dbReference type="GO" id="GO:0004888">
    <property type="term" value="F:transmembrane signaling receptor activity"/>
    <property type="evidence" value="ECO:0007669"/>
    <property type="project" value="TreeGrafter"/>
</dbReference>
<feature type="non-terminal residue" evidence="4">
    <location>
        <position position="1"/>
    </location>
</feature>
<dbReference type="Proteomes" id="UP000578091">
    <property type="component" value="Unassembled WGS sequence"/>
</dbReference>
<dbReference type="Gene3D" id="1.10.287.950">
    <property type="entry name" value="Methyl-accepting chemotaxis protein"/>
    <property type="match status" value="1"/>
</dbReference>
<organism evidence="4 5">
    <name type="scientific">Luteimonas salinisoli</name>
    <dbReference type="NCBI Taxonomy" id="2752307"/>
    <lineage>
        <taxon>Bacteria</taxon>
        <taxon>Pseudomonadati</taxon>
        <taxon>Pseudomonadota</taxon>
        <taxon>Gammaproteobacteria</taxon>
        <taxon>Lysobacterales</taxon>
        <taxon>Lysobacteraceae</taxon>
        <taxon>Luteimonas</taxon>
    </lineage>
</organism>